<evidence type="ECO:0000256" key="1">
    <source>
        <dbReference type="SAM" id="MobiDB-lite"/>
    </source>
</evidence>
<organism evidence="2 3">
    <name type="scientific">Dreissena polymorpha</name>
    <name type="common">Zebra mussel</name>
    <name type="synonym">Mytilus polymorpha</name>
    <dbReference type="NCBI Taxonomy" id="45954"/>
    <lineage>
        <taxon>Eukaryota</taxon>
        <taxon>Metazoa</taxon>
        <taxon>Spiralia</taxon>
        <taxon>Lophotrochozoa</taxon>
        <taxon>Mollusca</taxon>
        <taxon>Bivalvia</taxon>
        <taxon>Autobranchia</taxon>
        <taxon>Heteroconchia</taxon>
        <taxon>Euheterodonta</taxon>
        <taxon>Imparidentia</taxon>
        <taxon>Neoheterodontei</taxon>
        <taxon>Myida</taxon>
        <taxon>Dreissenoidea</taxon>
        <taxon>Dreissenidae</taxon>
        <taxon>Dreissena</taxon>
    </lineage>
</organism>
<reference evidence="2" key="2">
    <citation type="submission" date="2020-11" db="EMBL/GenBank/DDBJ databases">
        <authorList>
            <person name="McCartney M.A."/>
            <person name="Auch B."/>
            <person name="Kono T."/>
            <person name="Mallez S."/>
            <person name="Becker A."/>
            <person name="Gohl D.M."/>
            <person name="Silverstein K.A.T."/>
            <person name="Koren S."/>
            <person name="Bechman K.B."/>
            <person name="Herman A."/>
            <person name="Abrahante J.E."/>
            <person name="Garbe J."/>
        </authorList>
    </citation>
    <scope>NUCLEOTIDE SEQUENCE</scope>
    <source>
        <strain evidence="2">Duluth1</strain>
        <tissue evidence="2">Whole animal</tissue>
    </source>
</reference>
<comment type="caution">
    <text evidence="2">The sequence shown here is derived from an EMBL/GenBank/DDBJ whole genome shotgun (WGS) entry which is preliminary data.</text>
</comment>
<feature type="compositionally biased region" description="Basic and acidic residues" evidence="1">
    <location>
        <begin position="30"/>
        <end position="41"/>
    </location>
</feature>
<protein>
    <submittedName>
        <fullName evidence="2">Uncharacterized protein</fullName>
    </submittedName>
</protein>
<accession>A0A9D4IGC8</accession>
<sequence>MSWPLCDEQIPQHQYRHINARPPTVGNSRVQKDQSQTDHGLQDDQLPCAHISNQIPFPWLQPDTG</sequence>
<name>A0A9D4IGC8_DREPO</name>
<gene>
    <name evidence="2" type="ORF">DPMN_175778</name>
</gene>
<evidence type="ECO:0000313" key="3">
    <source>
        <dbReference type="Proteomes" id="UP000828390"/>
    </source>
</evidence>
<dbReference type="AlphaFoldDB" id="A0A9D4IGC8"/>
<dbReference type="Proteomes" id="UP000828390">
    <property type="component" value="Unassembled WGS sequence"/>
</dbReference>
<proteinExistence type="predicted"/>
<reference evidence="2" key="1">
    <citation type="journal article" date="2019" name="bioRxiv">
        <title>The Genome of the Zebra Mussel, Dreissena polymorpha: A Resource for Invasive Species Research.</title>
        <authorList>
            <person name="McCartney M.A."/>
            <person name="Auch B."/>
            <person name="Kono T."/>
            <person name="Mallez S."/>
            <person name="Zhang Y."/>
            <person name="Obille A."/>
            <person name="Becker A."/>
            <person name="Abrahante J.E."/>
            <person name="Garbe J."/>
            <person name="Badalamenti J.P."/>
            <person name="Herman A."/>
            <person name="Mangelson H."/>
            <person name="Liachko I."/>
            <person name="Sullivan S."/>
            <person name="Sone E.D."/>
            <person name="Koren S."/>
            <person name="Silverstein K.A.T."/>
            <person name="Beckman K.B."/>
            <person name="Gohl D.M."/>
        </authorList>
    </citation>
    <scope>NUCLEOTIDE SEQUENCE</scope>
    <source>
        <strain evidence="2">Duluth1</strain>
        <tissue evidence="2">Whole animal</tissue>
    </source>
</reference>
<keyword evidence="3" id="KW-1185">Reference proteome</keyword>
<feature type="region of interest" description="Disordered" evidence="1">
    <location>
        <begin position="19"/>
        <end position="41"/>
    </location>
</feature>
<evidence type="ECO:0000313" key="2">
    <source>
        <dbReference type="EMBL" id="KAH3774396.1"/>
    </source>
</evidence>
<dbReference type="EMBL" id="JAIWYP010000009">
    <property type="protein sequence ID" value="KAH3774396.1"/>
    <property type="molecule type" value="Genomic_DNA"/>
</dbReference>